<accession>A0ACD0NP23</accession>
<name>A0ACD0NP23_9BASI</name>
<evidence type="ECO:0000313" key="2">
    <source>
        <dbReference type="Proteomes" id="UP000245626"/>
    </source>
</evidence>
<dbReference type="Proteomes" id="UP000245626">
    <property type="component" value="Unassembled WGS sequence"/>
</dbReference>
<keyword evidence="2" id="KW-1185">Reference proteome</keyword>
<dbReference type="EMBL" id="KZ820407">
    <property type="protein sequence ID" value="PWN47532.1"/>
    <property type="molecule type" value="Genomic_DNA"/>
</dbReference>
<reference evidence="1 2" key="1">
    <citation type="journal article" date="2018" name="Mol. Biol. Evol.">
        <title>Broad Genomic Sampling Reveals a Smut Pathogenic Ancestry of the Fungal Clade Ustilaginomycotina.</title>
        <authorList>
            <person name="Kijpornyongpan T."/>
            <person name="Mondo S.J."/>
            <person name="Barry K."/>
            <person name="Sandor L."/>
            <person name="Lee J."/>
            <person name="Lipzen A."/>
            <person name="Pangilinan J."/>
            <person name="LaButti K."/>
            <person name="Hainaut M."/>
            <person name="Henrissat B."/>
            <person name="Grigoriev I.V."/>
            <person name="Spatafora J.W."/>
            <person name="Aime M.C."/>
        </authorList>
    </citation>
    <scope>NUCLEOTIDE SEQUENCE [LARGE SCALE GENOMIC DNA]</scope>
    <source>
        <strain evidence="1 2">SA 807</strain>
    </source>
</reference>
<evidence type="ECO:0000313" key="1">
    <source>
        <dbReference type="EMBL" id="PWN47532.1"/>
    </source>
</evidence>
<organism evidence="1 2">
    <name type="scientific">Violaceomyces palustris</name>
    <dbReference type="NCBI Taxonomy" id="1673888"/>
    <lineage>
        <taxon>Eukaryota</taxon>
        <taxon>Fungi</taxon>
        <taxon>Dikarya</taxon>
        <taxon>Basidiomycota</taxon>
        <taxon>Ustilaginomycotina</taxon>
        <taxon>Ustilaginomycetes</taxon>
        <taxon>Violaceomycetales</taxon>
        <taxon>Violaceomycetaceae</taxon>
        <taxon>Violaceomyces</taxon>
    </lineage>
</organism>
<proteinExistence type="predicted"/>
<protein>
    <submittedName>
        <fullName evidence="1">MFS general substrate transporter</fullName>
    </submittedName>
</protein>
<gene>
    <name evidence="1" type="ORF">IE53DRAFT_321048</name>
</gene>
<sequence length="656" mass="71341">MVDGGIPPAASAPGAHQRFLGTARIRGPRWLRLPLLSLGTLGAQTVWSIDMAFAPPYLLELGLSKSAMAGVFLAGPLSGLIVQPLIGAMADNCTSKLGRRRPFLMTSCLICSVAILLLGFTKEFAGVMVESGTERHQSLSIGLAILSVYAIDFSVNAVTALNRALMVDVAAQSEQAEANAWAARLSGLGSVLSFLVGNWDLPALFPSSYSASQLQILSVLTVLTLLGTNLAVALCVREKVLIPAHGGIKRGRLRDFFKLFADLSHQARTLPEPIVEVFRIQFFASMAWFPVLFYATIWVGDIYRVSVLQSKGEISEQLLYEESTRTGSRALFYHSVLSLATASILPLLVSRPPDSSPVLPKASTSLLYRIKHFWTHSSPHLTVWWYVSQFAFSITMMATWPAKAAQSIAAATAVITMTGFSWAISSWIPFSLVTLALQPGDWHSRVASWSESDFCHFRKQSQLGILIQADGLHEAEYHSMPERSADSAAAMLLRHDREEVHSPNLSANRPGTSSVDHTESDDEVDVLSFAPNFRRRSRELEDQDSQPTLSLHDHGTLDHAGSILGLHNLALVVPQFLVTLLSTIIFALLDANLKDVDAPLTVGVPPVTVRREVTGTGSSDRKDAVGLIFRLGGVSSFVAGLYAIRLSRRYGRILSG</sequence>